<keyword evidence="1" id="KW-1133">Transmembrane helix</keyword>
<proteinExistence type="predicted"/>
<protein>
    <submittedName>
        <fullName evidence="2">Ca-activated chloride channel family protein</fullName>
    </submittedName>
</protein>
<dbReference type="OrthoDB" id="8005957at2"/>
<dbReference type="RefSeq" id="WP_093254988.1">
    <property type="nucleotide sequence ID" value="NZ_FNQM01000012.1"/>
</dbReference>
<sequence>MSWLAEVAVLRPWWLLAIPLALALWLRRRRMATGLGAWRRAMDPALMAAMAALGRVRPGDGRGLWPPAVVIAILAAALAGPAMRRDGGAEGLRNLDGMAILLDLSPSMTSAGPPTGAVVAARVLMDAAGTRGVGVIVYGGDAYVASPFTVDRDAVSRMLGGLDGETVPDPGSRPARALDLAAAQFGRAGILSGDAVLISDGGGVDDAAMDAARRLRRSGARLWTVYAPPVDDEAPRDPAALARLAEAGGGRGARAHEAGALAERLGAGFDARLREAGLAALAWRDWGRGLAVLALAPLLLMFRRRA</sequence>
<dbReference type="AlphaFoldDB" id="A0A1H4E3H9"/>
<dbReference type="Proteomes" id="UP000198703">
    <property type="component" value="Unassembled WGS sequence"/>
</dbReference>
<feature type="transmembrane region" description="Helical" evidence="1">
    <location>
        <begin position="12"/>
        <end position="28"/>
    </location>
</feature>
<dbReference type="EMBL" id="FNQM01000012">
    <property type="protein sequence ID" value="SEA79595.1"/>
    <property type="molecule type" value="Genomic_DNA"/>
</dbReference>
<keyword evidence="1" id="KW-0472">Membrane</keyword>
<evidence type="ECO:0000313" key="2">
    <source>
        <dbReference type="EMBL" id="SEA79595.1"/>
    </source>
</evidence>
<keyword evidence="3" id="KW-1185">Reference proteome</keyword>
<reference evidence="2 3" key="1">
    <citation type="submission" date="2016-10" db="EMBL/GenBank/DDBJ databases">
        <authorList>
            <person name="de Groot N.N."/>
        </authorList>
    </citation>
    <scope>NUCLEOTIDE SEQUENCE [LARGE SCALE GENOMIC DNA]</scope>
    <source>
        <strain evidence="2 3">DSM 15345</strain>
    </source>
</reference>
<dbReference type="STRING" id="89524.SAMN05444370_11229"/>
<dbReference type="Gene3D" id="3.40.50.410">
    <property type="entry name" value="von Willebrand factor, type A domain"/>
    <property type="match status" value="1"/>
</dbReference>
<gene>
    <name evidence="2" type="ORF">SAMN05444370_11229</name>
</gene>
<evidence type="ECO:0000256" key="1">
    <source>
        <dbReference type="SAM" id="Phobius"/>
    </source>
</evidence>
<dbReference type="InterPro" id="IPR036465">
    <property type="entry name" value="vWFA_dom_sf"/>
</dbReference>
<accession>A0A1H4E3H9</accession>
<name>A0A1H4E3H9_9RHOB</name>
<organism evidence="2 3">
    <name type="scientific">Rubrimonas cliftonensis</name>
    <dbReference type="NCBI Taxonomy" id="89524"/>
    <lineage>
        <taxon>Bacteria</taxon>
        <taxon>Pseudomonadati</taxon>
        <taxon>Pseudomonadota</taxon>
        <taxon>Alphaproteobacteria</taxon>
        <taxon>Rhodobacterales</taxon>
        <taxon>Paracoccaceae</taxon>
        <taxon>Rubrimonas</taxon>
    </lineage>
</organism>
<evidence type="ECO:0000313" key="3">
    <source>
        <dbReference type="Proteomes" id="UP000198703"/>
    </source>
</evidence>
<keyword evidence="1" id="KW-0812">Transmembrane</keyword>
<dbReference type="SUPFAM" id="SSF53300">
    <property type="entry name" value="vWA-like"/>
    <property type="match status" value="1"/>
</dbReference>